<comment type="caution">
    <text evidence="2">The sequence shown here is derived from an EMBL/GenBank/DDBJ whole genome shotgun (WGS) entry which is preliminary data.</text>
</comment>
<evidence type="ECO:0000256" key="1">
    <source>
        <dbReference type="SAM" id="MobiDB-lite"/>
    </source>
</evidence>
<organism evidence="2 3">
    <name type="scientific">Kingella oralis ATCC 51147</name>
    <dbReference type="NCBI Taxonomy" id="629741"/>
    <lineage>
        <taxon>Bacteria</taxon>
        <taxon>Pseudomonadati</taxon>
        <taxon>Pseudomonadota</taxon>
        <taxon>Betaproteobacteria</taxon>
        <taxon>Neisseriales</taxon>
        <taxon>Neisseriaceae</taxon>
        <taxon>Kingella</taxon>
    </lineage>
</organism>
<dbReference type="EMBL" id="ACJW02000005">
    <property type="protein sequence ID" value="EEP67140.1"/>
    <property type="molecule type" value="Genomic_DNA"/>
</dbReference>
<protein>
    <submittedName>
        <fullName evidence="2">Uncharacterized protein</fullName>
    </submittedName>
</protein>
<gene>
    <name evidence="2" type="ORF">GCWU000324_02713</name>
</gene>
<dbReference type="AlphaFoldDB" id="C4GLY9"/>
<evidence type="ECO:0000313" key="2">
    <source>
        <dbReference type="EMBL" id="EEP67140.1"/>
    </source>
</evidence>
<dbReference type="Proteomes" id="UP000003009">
    <property type="component" value="Unassembled WGS sequence"/>
</dbReference>
<sequence length="48" mass="5273">MRLSDDAQSAASSHAPKKGCAVREVCEADLHVGVAFLLLTFLWRSKEK</sequence>
<dbReference type="HOGENOM" id="CLU_3234790_0_0_4"/>
<feature type="region of interest" description="Disordered" evidence="1">
    <location>
        <begin position="1"/>
        <end position="20"/>
    </location>
</feature>
<proteinExistence type="predicted"/>
<keyword evidence="3" id="KW-1185">Reference proteome</keyword>
<feature type="compositionally biased region" description="Low complexity" evidence="1">
    <location>
        <begin position="1"/>
        <end position="14"/>
    </location>
</feature>
<accession>C4GLY9</accession>
<dbReference type="STRING" id="629741.GCWU000324_02713"/>
<name>C4GLY9_9NEIS</name>
<evidence type="ECO:0000313" key="3">
    <source>
        <dbReference type="Proteomes" id="UP000003009"/>
    </source>
</evidence>
<reference evidence="2" key="1">
    <citation type="submission" date="2009-04" db="EMBL/GenBank/DDBJ databases">
        <authorList>
            <person name="Weinstock G."/>
            <person name="Sodergren E."/>
            <person name="Clifton S."/>
            <person name="Fulton L."/>
            <person name="Fulton B."/>
            <person name="Courtney L."/>
            <person name="Fronick C."/>
            <person name="Harrison M."/>
            <person name="Strong C."/>
            <person name="Farmer C."/>
            <person name="Delahaunty K."/>
            <person name="Markovic C."/>
            <person name="Hall O."/>
            <person name="Minx P."/>
            <person name="Tomlinson C."/>
            <person name="Mitreva M."/>
            <person name="Nelson J."/>
            <person name="Hou S."/>
            <person name="Wollam A."/>
            <person name="Pepin K.H."/>
            <person name="Johnson M."/>
            <person name="Bhonagiri V."/>
            <person name="Nash W.E."/>
            <person name="Warren W."/>
            <person name="Chinwalla A."/>
            <person name="Mardis E.R."/>
            <person name="Wilson R.K."/>
        </authorList>
    </citation>
    <scope>NUCLEOTIDE SEQUENCE [LARGE SCALE GENOMIC DNA]</scope>
    <source>
        <strain evidence="2">ATCC 51147</strain>
    </source>
</reference>